<feature type="domain" description="C2H2-type" evidence="8">
    <location>
        <begin position="155"/>
        <end position="182"/>
    </location>
</feature>
<keyword evidence="4 7" id="KW-0863">Zinc-finger</keyword>
<feature type="domain" description="C2H2-type" evidence="8">
    <location>
        <begin position="58"/>
        <end position="85"/>
    </location>
</feature>
<dbReference type="InterPro" id="IPR013087">
    <property type="entry name" value="Znf_C2H2_type"/>
</dbReference>
<feature type="domain" description="C2H2-type" evidence="8">
    <location>
        <begin position="90"/>
        <end position="117"/>
    </location>
</feature>
<comment type="subcellular location">
    <subcellularLocation>
        <location evidence="1">Nucleus</location>
    </subcellularLocation>
</comment>
<organism evidence="9 10">
    <name type="scientific">Pristionchus mayeri</name>
    <dbReference type="NCBI Taxonomy" id="1317129"/>
    <lineage>
        <taxon>Eukaryota</taxon>
        <taxon>Metazoa</taxon>
        <taxon>Ecdysozoa</taxon>
        <taxon>Nematoda</taxon>
        <taxon>Chromadorea</taxon>
        <taxon>Rhabditida</taxon>
        <taxon>Rhabditina</taxon>
        <taxon>Diplogasteromorpha</taxon>
        <taxon>Diplogasteroidea</taxon>
        <taxon>Neodiplogasteridae</taxon>
        <taxon>Pristionchus</taxon>
    </lineage>
</organism>
<keyword evidence="5" id="KW-0862">Zinc</keyword>
<dbReference type="Pfam" id="PF13912">
    <property type="entry name" value="zf-C2H2_6"/>
    <property type="match status" value="1"/>
</dbReference>
<dbReference type="EMBL" id="BTRK01000002">
    <property type="protein sequence ID" value="GMR37821.1"/>
    <property type="molecule type" value="Genomic_DNA"/>
</dbReference>
<dbReference type="Pfam" id="PF13894">
    <property type="entry name" value="zf-C2H2_4"/>
    <property type="match status" value="1"/>
</dbReference>
<dbReference type="PROSITE" id="PS00028">
    <property type="entry name" value="ZINC_FINGER_C2H2_1"/>
    <property type="match status" value="4"/>
</dbReference>
<evidence type="ECO:0000256" key="7">
    <source>
        <dbReference type="PROSITE-ProRule" id="PRU00042"/>
    </source>
</evidence>
<dbReference type="GO" id="GO:0000981">
    <property type="term" value="F:DNA-binding transcription factor activity, RNA polymerase II-specific"/>
    <property type="evidence" value="ECO:0007669"/>
    <property type="project" value="TreeGrafter"/>
</dbReference>
<proteinExistence type="predicted"/>
<evidence type="ECO:0000256" key="6">
    <source>
        <dbReference type="ARBA" id="ARBA00023242"/>
    </source>
</evidence>
<comment type="caution">
    <text evidence="9">The sequence shown here is derived from an EMBL/GenBank/DDBJ whole genome shotgun (WGS) entry which is preliminary data.</text>
</comment>
<dbReference type="FunFam" id="3.30.160.60:FF:000630">
    <property type="entry name" value="Zinc finger protein 180"/>
    <property type="match status" value="1"/>
</dbReference>
<dbReference type="Proteomes" id="UP001328107">
    <property type="component" value="Unassembled WGS sequence"/>
</dbReference>
<evidence type="ECO:0000256" key="2">
    <source>
        <dbReference type="ARBA" id="ARBA00022723"/>
    </source>
</evidence>
<dbReference type="PROSITE" id="PS50157">
    <property type="entry name" value="ZINC_FINGER_C2H2_2"/>
    <property type="match status" value="5"/>
</dbReference>
<dbReference type="FunFam" id="3.30.160.60:FF:000671">
    <property type="entry name" value="Zinc finger protein 26"/>
    <property type="match status" value="1"/>
</dbReference>
<dbReference type="PANTHER" id="PTHR24394:SF29">
    <property type="entry name" value="MYONEURIN"/>
    <property type="match status" value="1"/>
</dbReference>
<dbReference type="PANTHER" id="PTHR24394">
    <property type="entry name" value="ZINC FINGER PROTEIN"/>
    <property type="match status" value="1"/>
</dbReference>
<dbReference type="SUPFAM" id="SSF57667">
    <property type="entry name" value="beta-beta-alpha zinc fingers"/>
    <property type="match status" value="3"/>
</dbReference>
<feature type="domain" description="C2H2-type" evidence="8">
    <location>
        <begin position="25"/>
        <end position="52"/>
    </location>
</feature>
<reference evidence="10" key="1">
    <citation type="submission" date="2022-10" db="EMBL/GenBank/DDBJ databases">
        <title>Genome assembly of Pristionchus species.</title>
        <authorList>
            <person name="Yoshida K."/>
            <person name="Sommer R.J."/>
        </authorList>
    </citation>
    <scope>NUCLEOTIDE SEQUENCE [LARGE SCALE GENOMIC DNA]</scope>
    <source>
        <strain evidence="10">RS5460</strain>
    </source>
</reference>
<keyword evidence="10" id="KW-1185">Reference proteome</keyword>
<evidence type="ECO:0000259" key="8">
    <source>
        <dbReference type="PROSITE" id="PS50157"/>
    </source>
</evidence>
<feature type="non-terminal residue" evidence="9">
    <location>
        <position position="1"/>
    </location>
</feature>
<keyword evidence="6" id="KW-0539">Nucleus</keyword>
<dbReference type="Pfam" id="PF00096">
    <property type="entry name" value="zf-C2H2"/>
    <property type="match status" value="3"/>
</dbReference>
<evidence type="ECO:0000256" key="4">
    <source>
        <dbReference type="ARBA" id="ARBA00022771"/>
    </source>
</evidence>
<feature type="domain" description="C2H2-type" evidence="8">
    <location>
        <begin position="123"/>
        <end position="150"/>
    </location>
</feature>
<evidence type="ECO:0000313" key="10">
    <source>
        <dbReference type="Proteomes" id="UP001328107"/>
    </source>
</evidence>
<keyword evidence="3" id="KW-0677">Repeat</keyword>
<evidence type="ECO:0000256" key="3">
    <source>
        <dbReference type="ARBA" id="ARBA00022737"/>
    </source>
</evidence>
<dbReference type="GO" id="GO:0000122">
    <property type="term" value="P:negative regulation of transcription by RNA polymerase II"/>
    <property type="evidence" value="ECO:0007669"/>
    <property type="project" value="UniProtKB-ARBA"/>
</dbReference>
<name>A0AAN5CDQ5_9BILA</name>
<dbReference type="AlphaFoldDB" id="A0AAN5CDQ5"/>
<gene>
    <name evidence="9" type="ORF">PMAYCL1PPCAC_08016</name>
</gene>
<dbReference type="InterPro" id="IPR036236">
    <property type="entry name" value="Znf_C2H2_sf"/>
</dbReference>
<protein>
    <recommendedName>
        <fullName evidence="8">C2H2-type domain-containing protein</fullName>
    </recommendedName>
</protein>
<keyword evidence="2" id="KW-0479">Metal-binding</keyword>
<feature type="non-terminal residue" evidence="9">
    <location>
        <position position="258"/>
    </location>
</feature>
<evidence type="ECO:0000256" key="1">
    <source>
        <dbReference type="ARBA" id="ARBA00004123"/>
    </source>
</evidence>
<dbReference type="Gene3D" id="3.30.160.60">
    <property type="entry name" value="Classic Zinc Finger"/>
    <property type="match status" value="4"/>
</dbReference>
<accession>A0AAN5CDQ5</accession>
<dbReference type="SMART" id="SM00355">
    <property type="entry name" value="ZnF_C2H2"/>
    <property type="match status" value="5"/>
</dbReference>
<evidence type="ECO:0000256" key="5">
    <source>
        <dbReference type="ARBA" id="ARBA00022833"/>
    </source>
</evidence>
<dbReference type="FunFam" id="3.30.160.60:FF:000446">
    <property type="entry name" value="Zinc finger protein"/>
    <property type="match status" value="1"/>
</dbReference>
<evidence type="ECO:0000313" key="9">
    <source>
        <dbReference type="EMBL" id="GMR37821.1"/>
    </source>
</evidence>
<sequence>RFSQRSTLGRHKKTHSEDLDSKLPYKCSHCAKRFGEKQNLDRHENTHLLDDDPRKKRFDCKICGKSFADPAALILHRKGHNEDEQVSRPYKCEECGWRCQNASILKKHMNSHLADDDPRKEKFKCDICGKEFSWERSLRIHSNTHKEEEMERLPYKCDYCAKRFMSSSHLCSHRKVEDSVRDRLSGGTRKRIPRTWTRNCLTNAVTVRKGLARSKIWIDMRIRTCWTTTLARRDSIARYAENRLLTLPRLFSIGKATT</sequence>
<dbReference type="GO" id="GO:0008270">
    <property type="term" value="F:zinc ion binding"/>
    <property type="evidence" value="ECO:0007669"/>
    <property type="project" value="UniProtKB-KW"/>
</dbReference>
<dbReference type="GO" id="GO:0005634">
    <property type="term" value="C:nucleus"/>
    <property type="evidence" value="ECO:0007669"/>
    <property type="project" value="UniProtKB-SubCell"/>
</dbReference>